<dbReference type="AlphaFoldDB" id="A0A382RMY2"/>
<dbReference type="InterPro" id="IPR046712">
    <property type="entry name" value="DUF6785"/>
</dbReference>
<feature type="transmembrane region" description="Helical" evidence="1">
    <location>
        <begin position="131"/>
        <end position="152"/>
    </location>
</feature>
<feature type="non-terminal residue" evidence="3">
    <location>
        <position position="1"/>
    </location>
</feature>
<accession>A0A382RMY2</accession>
<feature type="non-terminal residue" evidence="3">
    <location>
        <position position="320"/>
    </location>
</feature>
<feature type="transmembrane region" description="Helical" evidence="1">
    <location>
        <begin position="26"/>
        <end position="45"/>
    </location>
</feature>
<name>A0A382RMY2_9ZZZZ</name>
<evidence type="ECO:0000259" key="2">
    <source>
        <dbReference type="Pfam" id="PF20581"/>
    </source>
</evidence>
<keyword evidence="1" id="KW-0812">Transmembrane</keyword>
<gene>
    <name evidence="3" type="ORF">METZ01_LOCUS351476</name>
</gene>
<dbReference type="Pfam" id="PF20581">
    <property type="entry name" value="DUF6785"/>
    <property type="match status" value="1"/>
</dbReference>
<keyword evidence="1" id="KW-1133">Transmembrane helix</keyword>
<feature type="transmembrane region" description="Helical" evidence="1">
    <location>
        <begin position="52"/>
        <end position="73"/>
    </location>
</feature>
<evidence type="ECO:0000313" key="3">
    <source>
        <dbReference type="EMBL" id="SVC98622.1"/>
    </source>
</evidence>
<proteinExistence type="predicted"/>
<evidence type="ECO:0000256" key="1">
    <source>
        <dbReference type="SAM" id="Phobius"/>
    </source>
</evidence>
<reference evidence="3" key="1">
    <citation type="submission" date="2018-05" db="EMBL/GenBank/DDBJ databases">
        <authorList>
            <person name="Lanie J.A."/>
            <person name="Ng W.-L."/>
            <person name="Kazmierczak K.M."/>
            <person name="Andrzejewski T.M."/>
            <person name="Davidsen T.M."/>
            <person name="Wayne K.J."/>
            <person name="Tettelin H."/>
            <person name="Glass J.I."/>
            <person name="Rusch D."/>
            <person name="Podicherti R."/>
            <person name="Tsui H.-C.T."/>
            <person name="Winkler M.E."/>
        </authorList>
    </citation>
    <scope>NUCLEOTIDE SEQUENCE</scope>
</reference>
<keyword evidence="1" id="KW-0472">Membrane</keyword>
<dbReference type="EMBL" id="UINC01122668">
    <property type="protein sequence ID" value="SVC98622.1"/>
    <property type="molecule type" value="Genomic_DNA"/>
</dbReference>
<organism evidence="3">
    <name type="scientific">marine metagenome</name>
    <dbReference type="NCBI Taxonomy" id="408172"/>
    <lineage>
        <taxon>unclassified sequences</taxon>
        <taxon>metagenomes</taxon>
        <taxon>ecological metagenomes</taxon>
    </lineage>
</organism>
<sequence length="320" mass="35658">WLVQRVELIYKGPYLAGAGSFPGEQVFLAVPLGVLGALALVRRFISPGDRAVLYAALVVGVSVTASGVMHRFLPGLLTGFYGGFARESGPYYRFLSIVPDWLVPGGLNSAPAVAAFEGGAAVPWGAWLLPLAAWTVFFAAFFLTTFCLVSLLRERWLHTERLGFPLLEMPRALIAGDLFTQRMFWWGMLVPCVLFGVNGLHHYAPSVPEISTGLNLADFLLDDPWKAMVTFESRFYFDFVPLLVGVAFLAPVEVSFSTWFFYIFTRVQLLLTYFLGRQEYRGDFIPGHGSPWLDWPGHFPFFMNQARGGLLFLGGFSLWT</sequence>
<feature type="domain" description="DUF6785" evidence="2">
    <location>
        <begin position="17"/>
        <end position="320"/>
    </location>
</feature>
<protein>
    <recommendedName>
        <fullName evidence="2">DUF6785 domain-containing protein</fullName>
    </recommendedName>
</protein>